<feature type="transmembrane region" description="Helical" evidence="1">
    <location>
        <begin position="7"/>
        <end position="27"/>
    </location>
</feature>
<accession>A0A2T2YN25</accession>
<evidence type="ECO:0000313" key="2">
    <source>
        <dbReference type="EMBL" id="PSR56886.1"/>
    </source>
</evidence>
<proteinExistence type="predicted"/>
<dbReference type="RefSeq" id="WP_106933059.1">
    <property type="nucleotide sequence ID" value="NZ_PYFT01000001.1"/>
</dbReference>
<evidence type="ECO:0000313" key="3">
    <source>
        <dbReference type="Proteomes" id="UP000240357"/>
    </source>
</evidence>
<feature type="transmembrane region" description="Helical" evidence="1">
    <location>
        <begin position="39"/>
        <end position="61"/>
    </location>
</feature>
<dbReference type="Proteomes" id="UP000240357">
    <property type="component" value="Unassembled WGS sequence"/>
</dbReference>
<keyword evidence="1" id="KW-0812">Transmembrane</keyword>
<dbReference type="OrthoDB" id="1494181at2"/>
<sequence length="197" mass="22288">MKRETIVLLLTILIVILGVGTLFKYNILTFQKLATNKDLIGVFKDIITIIALIVGALLSYFRFFSGRTFSTKADIELEAVLIETPTKSIMHALTVSIINKGSLTIWEPEAILSVQEYTENGAQEEVVYEQFLRTSYFRKGEKGDVVIDAGEKAYFTFLQEFNLSTWAVTYTAEIRNDRGRIWQKAITVENKAKSAKS</sequence>
<reference evidence="2 3" key="1">
    <citation type="submission" date="2018-03" db="EMBL/GenBank/DDBJ databases">
        <title>Adhaeribacter sp. HMF7605 Genome sequencing and assembly.</title>
        <authorList>
            <person name="Kang H."/>
            <person name="Kang J."/>
            <person name="Cha I."/>
            <person name="Kim H."/>
            <person name="Joh K."/>
        </authorList>
    </citation>
    <scope>NUCLEOTIDE SEQUENCE [LARGE SCALE GENOMIC DNA]</scope>
    <source>
        <strain evidence="2 3">HMF7605</strain>
    </source>
</reference>
<keyword evidence="3" id="KW-1185">Reference proteome</keyword>
<dbReference type="AlphaFoldDB" id="A0A2T2YN25"/>
<name>A0A2T2YN25_9BACT</name>
<organism evidence="2 3">
    <name type="scientific">Adhaeribacter arboris</name>
    <dbReference type="NCBI Taxonomy" id="2072846"/>
    <lineage>
        <taxon>Bacteria</taxon>
        <taxon>Pseudomonadati</taxon>
        <taxon>Bacteroidota</taxon>
        <taxon>Cytophagia</taxon>
        <taxon>Cytophagales</taxon>
        <taxon>Hymenobacteraceae</taxon>
        <taxon>Adhaeribacter</taxon>
    </lineage>
</organism>
<keyword evidence="1" id="KW-0472">Membrane</keyword>
<protein>
    <submittedName>
        <fullName evidence="2">Uncharacterized protein</fullName>
    </submittedName>
</protein>
<evidence type="ECO:0000256" key="1">
    <source>
        <dbReference type="SAM" id="Phobius"/>
    </source>
</evidence>
<gene>
    <name evidence="2" type="ORF">AHMF7605_27005</name>
</gene>
<keyword evidence="1" id="KW-1133">Transmembrane helix</keyword>
<comment type="caution">
    <text evidence="2">The sequence shown here is derived from an EMBL/GenBank/DDBJ whole genome shotgun (WGS) entry which is preliminary data.</text>
</comment>
<dbReference type="EMBL" id="PYFT01000001">
    <property type="protein sequence ID" value="PSR56886.1"/>
    <property type="molecule type" value="Genomic_DNA"/>
</dbReference>